<dbReference type="InterPro" id="IPR011990">
    <property type="entry name" value="TPR-like_helical_dom_sf"/>
</dbReference>
<dbReference type="RefSeq" id="WP_189083137.1">
    <property type="nucleotide sequence ID" value="NZ_BMMX01000085.1"/>
</dbReference>
<dbReference type="Proteomes" id="UP000656042">
    <property type="component" value="Unassembled WGS sequence"/>
</dbReference>
<dbReference type="InterPro" id="IPR010982">
    <property type="entry name" value="Lambda_DNA-bd_dom_sf"/>
</dbReference>
<organism evidence="1 2">
    <name type="scientific">Mangrovihabitans endophyticus</name>
    <dbReference type="NCBI Taxonomy" id="1751298"/>
    <lineage>
        <taxon>Bacteria</taxon>
        <taxon>Bacillati</taxon>
        <taxon>Actinomycetota</taxon>
        <taxon>Actinomycetes</taxon>
        <taxon>Micromonosporales</taxon>
        <taxon>Micromonosporaceae</taxon>
        <taxon>Mangrovihabitans</taxon>
    </lineage>
</organism>
<dbReference type="SUPFAM" id="SSF48452">
    <property type="entry name" value="TPR-like"/>
    <property type="match status" value="1"/>
</dbReference>
<evidence type="ECO:0000313" key="2">
    <source>
        <dbReference type="Proteomes" id="UP000656042"/>
    </source>
</evidence>
<dbReference type="AlphaFoldDB" id="A0A8J3C8Y0"/>
<dbReference type="Gene3D" id="1.25.40.10">
    <property type="entry name" value="Tetratricopeptide repeat domain"/>
    <property type="match status" value="1"/>
</dbReference>
<name>A0A8J3C8Y0_9ACTN</name>
<reference evidence="1" key="2">
    <citation type="submission" date="2020-09" db="EMBL/GenBank/DDBJ databases">
        <authorList>
            <person name="Sun Q."/>
            <person name="Zhou Y."/>
        </authorList>
    </citation>
    <scope>NUCLEOTIDE SEQUENCE</scope>
    <source>
        <strain evidence="1">CGMCC 4.7299</strain>
    </source>
</reference>
<sequence length="453" mass="49450">MNTNRSDGGPPSPTVWESPEMRRALREHNISFLFRKLKCCGFSQRRIGELTRQSQSEISEIMGGREVLAYSVLLRIADGLQIPRGYMGLGNSHRDEQTSVEDALTVWTAKTDEAEEIRAALRHAAEVTMGTAMPETERWWQPLAEPCTPTPERIGPADVAGIEHMTRILRAVDYQRGGGACREAVIAQTTHARNMMQCVCTEHVRRQLHLAIADLHNLAGWTSFDVGLHRNARRHFSLALEQTKAAKNRSLAANILYRQGRVHLHLGSMNQALRFFQLGQIAGQDANDPLTVAMLHANLAWAHAIMGNDGQALSALGRAEDEFVRGEDGLPAWVAFFGAADLSALTGMVHSLLPGDENAGKAVAGLAASVQARNDATVRSTIFELTALATTKLHIGDLRGGTADGNRAVTLAGQVRSVRTLDRLGPLLKAAREHPHDQDTTELACRIVTLRGG</sequence>
<evidence type="ECO:0000313" key="1">
    <source>
        <dbReference type="EMBL" id="GGL20924.1"/>
    </source>
</evidence>
<keyword evidence="2" id="KW-1185">Reference proteome</keyword>
<gene>
    <name evidence="1" type="ORF">GCM10012284_64530</name>
</gene>
<dbReference type="GO" id="GO:0003677">
    <property type="term" value="F:DNA binding"/>
    <property type="evidence" value="ECO:0007669"/>
    <property type="project" value="InterPro"/>
</dbReference>
<dbReference type="SUPFAM" id="SSF47413">
    <property type="entry name" value="lambda repressor-like DNA-binding domains"/>
    <property type="match status" value="1"/>
</dbReference>
<proteinExistence type="predicted"/>
<reference evidence="1" key="1">
    <citation type="journal article" date="2014" name="Int. J. Syst. Evol. Microbiol.">
        <title>Complete genome sequence of Corynebacterium casei LMG S-19264T (=DSM 44701T), isolated from a smear-ripened cheese.</title>
        <authorList>
            <consortium name="US DOE Joint Genome Institute (JGI-PGF)"/>
            <person name="Walter F."/>
            <person name="Albersmeier A."/>
            <person name="Kalinowski J."/>
            <person name="Ruckert C."/>
        </authorList>
    </citation>
    <scope>NUCLEOTIDE SEQUENCE</scope>
    <source>
        <strain evidence="1">CGMCC 4.7299</strain>
    </source>
</reference>
<protein>
    <submittedName>
        <fullName evidence="1">XRE family transcriptional regulator</fullName>
    </submittedName>
</protein>
<accession>A0A8J3C8Y0</accession>
<dbReference type="EMBL" id="BMMX01000085">
    <property type="protein sequence ID" value="GGL20924.1"/>
    <property type="molecule type" value="Genomic_DNA"/>
</dbReference>
<comment type="caution">
    <text evidence="1">The sequence shown here is derived from an EMBL/GenBank/DDBJ whole genome shotgun (WGS) entry which is preliminary data.</text>
</comment>